<evidence type="ECO:0000313" key="3">
    <source>
        <dbReference type="Proteomes" id="UP000286287"/>
    </source>
</evidence>
<reference evidence="2 3" key="1">
    <citation type="submission" date="2018-09" db="EMBL/GenBank/DDBJ databases">
        <authorList>
            <person name="Zhu H."/>
        </authorList>
    </citation>
    <scope>NUCLEOTIDE SEQUENCE [LARGE SCALE GENOMIC DNA]</scope>
    <source>
        <strain evidence="2 3">K2S05-167</strain>
    </source>
</reference>
<keyword evidence="1" id="KW-0732">Signal</keyword>
<organism evidence="2 3">
    <name type="scientific">Deinococcus cavernae</name>
    <dbReference type="NCBI Taxonomy" id="2320857"/>
    <lineage>
        <taxon>Bacteria</taxon>
        <taxon>Thermotogati</taxon>
        <taxon>Deinococcota</taxon>
        <taxon>Deinococci</taxon>
        <taxon>Deinococcales</taxon>
        <taxon>Deinococcaceae</taxon>
        <taxon>Deinococcus</taxon>
    </lineage>
</organism>
<evidence type="ECO:0000313" key="2">
    <source>
        <dbReference type="EMBL" id="RJF73301.1"/>
    </source>
</evidence>
<name>A0A418VAZ2_9DEIO</name>
<feature type="signal peptide" evidence="1">
    <location>
        <begin position="1"/>
        <end position="16"/>
    </location>
</feature>
<dbReference type="EMBL" id="QYUJ01000014">
    <property type="protein sequence ID" value="RJF73301.1"/>
    <property type="molecule type" value="Genomic_DNA"/>
</dbReference>
<dbReference type="RefSeq" id="WP_119766035.1">
    <property type="nucleotide sequence ID" value="NZ_QYUJ01000014.1"/>
</dbReference>
<sequence>MRLTALALLTLTSLGAAQTSQVKLTDAQLLDGSKKFYDTYLQAVKANNGKQLAELYHDTASIVVDRHSGNGEIRTLKMSGVQYKALLRSIPLVETPDLHRNPTFQLLKGGIVQIDTQRQSVSRGYSAPNTFYVQPDTAGRFWIIAEKGIQKVK</sequence>
<dbReference type="Proteomes" id="UP000286287">
    <property type="component" value="Unassembled WGS sequence"/>
</dbReference>
<keyword evidence="3" id="KW-1185">Reference proteome</keyword>
<comment type="caution">
    <text evidence="2">The sequence shown here is derived from an EMBL/GenBank/DDBJ whole genome shotgun (WGS) entry which is preliminary data.</text>
</comment>
<protein>
    <recommendedName>
        <fullName evidence="4">Nuclear transport factor 2 family protein</fullName>
    </recommendedName>
</protein>
<feature type="chain" id="PRO_5019554891" description="Nuclear transport factor 2 family protein" evidence="1">
    <location>
        <begin position="17"/>
        <end position="153"/>
    </location>
</feature>
<evidence type="ECO:0000256" key="1">
    <source>
        <dbReference type="SAM" id="SignalP"/>
    </source>
</evidence>
<gene>
    <name evidence="2" type="ORF">D3875_18825</name>
</gene>
<dbReference type="AlphaFoldDB" id="A0A418VAZ2"/>
<proteinExistence type="predicted"/>
<evidence type="ECO:0008006" key="4">
    <source>
        <dbReference type="Google" id="ProtNLM"/>
    </source>
</evidence>
<accession>A0A418VAZ2</accession>